<proteinExistence type="predicted"/>
<comment type="caution">
    <text evidence="1">The sequence shown here is derived from an EMBL/GenBank/DDBJ whole genome shotgun (WGS) entry which is preliminary data.</text>
</comment>
<accession>A0A1V3WEM5</accession>
<sequence length="148" mass="16734">MGLRIRAGENDFSMGYSAFEQLRRDLARLIDMEAAVDGKRPWPKVDTTSQFISTGRTRLDDLIVPRGELGPPPELQQQPLLALVFLLDHPTNQGYLSSDQCEWLVPALEQVIALWVDDAEQYDWVGSLEDLRDCCRFAADNHVALEFG</sequence>
<organism evidence="1 2">
    <name type="scientific">Mycobacterium kansasii</name>
    <dbReference type="NCBI Taxonomy" id="1768"/>
    <lineage>
        <taxon>Bacteria</taxon>
        <taxon>Bacillati</taxon>
        <taxon>Actinomycetota</taxon>
        <taxon>Actinomycetes</taxon>
        <taxon>Mycobacteriales</taxon>
        <taxon>Mycobacteriaceae</taxon>
        <taxon>Mycobacterium</taxon>
    </lineage>
</organism>
<evidence type="ECO:0000313" key="2">
    <source>
        <dbReference type="Proteomes" id="UP000188532"/>
    </source>
</evidence>
<protein>
    <submittedName>
        <fullName evidence="1">Uncharacterized protein</fullName>
    </submittedName>
</protein>
<dbReference type="EMBL" id="MVBN01000011">
    <property type="protein sequence ID" value="OOK65218.1"/>
    <property type="molecule type" value="Genomic_DNA"/>
</dbReference>
<dbReference type="Proteomes" id="UP000188532">
    <property type="component" value="Unassembled WGS sequence"/>
</dbReference>
<evidence type="ECO:0000313" key="1">
    <source>
        <dbReference type="EMBL" id="OOK65218.1"/>
    </source>
</evidence>
<reference evidence="1 2" key="1">
    <citation type="submission" date="2017-02" db="EMBL/GenBank/DDBJ databases">
        <title>Complete genome sequences of Mycobacterium kansasii strains isolated from rhesus macaques.</title>
        <authorList>
            <person name="Panda A."/>
            <person name="Nagaraj S."/>
            <person name="Zhao X."/>
            <person name="Tettelin H."/>
            <person name="Detolla L.J."/>
        </authorList>
    </citation>
    <scope>NUCLEOTIDE SEQUENCE [LARGE SCALE GENOMIC DNA]</scope>
    <source>
        <strain evidence="1 2">11-3469</strain>
    </source>
</reference>
<name>A0A1V3WEM5_MYCKA</name>
<dbReference type="AlphaFoldDB" id="A0A1V3WEM5"/>
<gene>
    <name evidence="1" type="ORF">BZL29_7702</name>
</gene>